<dbReference type="Proteomes" id="UP000499080">
    <property type="component" value="Unassembled WGS sequence"/>
</dbReference>
<evidence type="ECO:0000313" key="3">
    <source>
        <dbReference type="Proteomes" id="UP000499080"/>
    </source>
</evidence>
<proteinExistence type="predicted"/>
<comment type="caution">
    <text evidence="2">The sequence shown here is derived from an EMBL/GenBank/DDBJ whole genome shotgun (WGS) entry which is preliminary data.</text>
</comment>
<feature type="region of interest" description="Disordered" evidence="1">
    <location>
        <begin position="58"/>
        <end position="80"/>
    </location>
</feature>
<protein>
    <submittedName>
        <fullName evidence="2">Uncharacterized protein</fullName>
    </submittedName>
</protein>
<keyword evidence="3" id="KW-1185">Reference proteome</keyword>
<evidence type="ECO:0000313" key="2">
    <source>
        <dbReference type="EMBL" id="GBM25324.1"/>
    </source>
</evidence>
<accession>A0A4Y2EBU0</accession>
<feature type="region of interest" description="Disordered" evidence="1">
    <location>
        <begin position="1"/>
        <end position="35"/>
    </location>
</feature>
<dbReference type="EMBL" id="BGPR01000535">
    <property type="protein sequence ID" value="GBM25324.1"/>
    <property type="molecule type" value="Genomic_DNA"/>
</dbReference>
<organism evidence="2 3">
    <name type="scientific">Araneus ventricosus</name>
    <name type="common">Orbweaver spider</name>
    <name type="synonym">Epeira ventricosa</name>
    <dbReference type="NCBI Taxonomy" id="182803"/>
    <lineage>
        <taxon>Eukaryota</taxon>
        <taxon>Metazoa</taxon>
        <taxon>Ecdysozoa</taxon>
        <taxon>Arthropoda</taxon>
        <taxon>Chelicerata</taxon>
        <taxon>Arachnida</taxon>
        <taxon>Araneae</taxon>
        <taxon>Araneomorphae</taxon>
        <taxon>Entelegynae</taxon>
        <taxon>Araneoidea</taxon>
        <taxon>Araneidae</taxon>
        <taxon>Araneus</taxon>
    </lineage>
</organism>
<sequence>MRKKESKERNKKMNGSNYIEPKTERRTLRGASPAMREIEDVEEPAAFKWKMTCHLCSSGRGVKKGAPTTKGGKRGPMFAPVYPRRRRLTLSFNPKP</sequence>
<dbReference type="AlphaFoldDB" id="A0A4Y2EBU0"/>
<gene>
    <name evidence="2" type="ORF">AVEN_232462_1</name>
</gene>
<evidence type="ECO:0000256" key="1">
    <source>
        <dbReference type="SAM" id="MobiDB-lite"/>
    </source>
</evidence>
<name>A0A4Y2EBU0_ARAVE</name>
<reference evidence="2 3" key="1">
    <citation type="journal article" date="2019" name="Sci. Rep.">
        <title>Orb-weaving spider Araneus ventricosus genome elucidates the spidroin gene catalogue.</title>
        <authorList>
            <person name="Kono N."/>
            <person name="Nakamura H."/>
            <person name="Ohtoshi R."/>
            <person name="Moran D.A.P."/>
            <person name="Shinohara A."/>
            <person name="Yoshida Y."/>
            <person name="Fujiwara M."/>
            <person name="Mori M."/>
            <person name="Tomita M."/>
            <person name="Arakawa K."/>
        </authorList>
    </citation>
    <scope>NUCLEOTIDE SEQUENCE [LARGE SCALE GENOMIC DNA]</scope>
</reference>